<reference evidence="3 4" key="1">
    <citation type="submission" date="2024-04" db="EMBL/GenBank/DDBJ databases">
        <title>Complete genome sequence of Fusarium acuminatum.</title>
        <authorList>
            <person name="Lan B."/>
        </authorList>
    </citation>
    <scope>NUCLEOTIDE SEQUENCE [LARGE SCALE GENOMIC DNA]</scope>
    <source>
        <strain evidence="3">1A</strain>
    </source>
</reference>
<name>A0ABZ2WTS4_9HYPO</name>
<protein>
    <submittedName>
        <fullName evidence="3">Monophenol monooxygenase Tyrosinase</fullName>
    </submittedName>
</protein>
<accession>A0ABZ2WTS4</accession>
<proteinExistence type="predicted"/>
<gene>
    <name evidence="3" type="ORF">QYS62_005164</name>
</gene>
<dbReference type="SUPFAM" id="SSF48056">
    <property type="entry name" value="Di-copper centre-containing domain"/>
    <property type="match status" value="1"/>
</dbReference>
<evidence type="ECO:0000256" key="1">
    <source>
        <dbReference type="SAM" id="MobiDB-lite"/>
    </source>
</evidence>
<dbReference type="Pfam" id="PF00264">
    <property type="entry name" value="Tyrosinase"/>
    <property type="match status" value="1"/>
</dbReference>
<dbReference type="Gene3D" id="1.10.1280.10">
    <property type="entry name" value="Di-copper center containing domain from catechol oxidase"/>
    <property type="match status" value="3"/>
</dbReference>
<sequence length="272" mass="30314">MRFLLFTVPALCAAATVPKTCENAPKRIEWRQLDQSARQQYVDAVLCLGTKPSRIGLNSTLYDDFPYVHSKLDKKSTYWDWSLDAEDVPKSAIWDAKTGFGGDGSLNKTEPTYGGRSFRKCVNDGPFKDLYPMYFGGDYTPHCLSRGWNDGSENVGKMFSDNYTKEAVNKIQEVKSYDEYRQQLEAGPHGAIHSAMGGDMIPNTSPNGTITPEKNPKTRHTDFSGIKTEDQFDGNKPPPASLDDILLMLGLAGDLKVKDMMTTESSLLCYSY</sequence>
<evidence type="ECO:0000313" key="3">
    <source>
        <dbReference type="EMBL" id="WZH44148.1"/>
    </source>
</evidence>
<dbReference type="InterPro" id="IPR002227">
    <property type="entry name" value="Tyrosinase_Cu-bd"/>
</dbReference>
<evidence type="ECO:0000259" key="2">
    <source>
        <dbReference type="Pfam" id="PF00264"/>
    </source>
</evidence>
<dbReference type="Proteomes" id="UP001489902">
    <property type="component" value="Chromosome 3"/>
</dbReference>
<feature type="compositionally biased region" description="Basic and acidic residues" evidence="1">
    <location>
        <begin position="214"/>
        <end position="230"/>
    </location>
</feature>
<dbReference type="GO" id="GO:0004497">
    <property type="term" value="F:monooxygenase activity"/>
    <property type="evidence" value="ECO:0007669"/>
    <property type="project" value="UniProtKB-KW"/>
</dbReference>
<dbReference type="EMBL" id="CP151262">
    <property type="protein sequence ID" value="WZH44148.1"/>
    <property type="molecule type" value="Genomic_DNA"/>
</dbReference>
<evidence type="ECO:0000313" key="4">
    <source>
        <dbReference type="Proteomes" id="UP001489902"/>
    </source>
</evidence>
<feature type="domain" description="Tyrosinase copper-binding" evidence="2">
    <location>
        <begin position="76"/>
        <end position="207"/>
    </location>
</feature>
<dbReference type="InterPro" id="IPR008922">
    <property type="entry name" value="Di-copper_centre_dom_sf"/>
</dbReference>
<keyword evidence="3" id="KW-0503">Monooxygenase</keyword>
<keyword evidence="4" id="KW-1185">Reference proteome</keyword>
<keyword evidence="3" id="KW-0560">Oxidoreductase</keyword>
<feature type="region of interest" description="Disordered" evidence="1">
    <location>
        <begin position="207"/>
        <end position="237"/>
    </location>
</feature>
<organism evidence="3 4">
    <name type="scientific">Fusarium acuminatum</name>
    <dbReference type="NCBI Taxonomy" id="5515"/>
    <lineage>
        <taxon>Eukaryota</taxon>
        <taxon>Fungi</taxon>
        <taxon>Dikarya</taxon>
        <taxon>Ascomycota</taxon>
        <taxon>Pezizomycotina</taxon>
        <taxon>Sordariomycetes</taxon>
        <taxon>Hypocreomycetidae</taxon>
        <taxon>Hypocreales</taxon>
        <taxon>Nectriaceae</taxon>
        <taxon>Fusarium</taxon>
        <taxon>Fusarium tricinctum species complex</taxon>
    </lineage>
</organism>